<keyword evidence="4 6" id="KW-0472">Membrane</keyword>
<proteinExistence type="predicted"/>
<feature type="region of interest" description="Disordered" evidence="5">
    <location>
        <begin position="48"/>
        <end position="117"/>
    </location>
</feature>
<comment type="caution">
    <text evidence="7">The sequence shown here is derived from an EMBL/GenBank/DDBJ whole genome shotgun (WGS) entry which is preliminary data.</text>
</comment>
<dbReference type="AlphaFoldDB" id="A0A1R1PYG6"/>
<name>A0A1R1PYG6_ZANCU</name>
<dbReference type="InterPro" id="IPR008962">
    <property type="entry name" value="PapD-like_sf"/>
</dbReference>
<evidence type="ECO:0000256" key="5">
    <source>
        <dbReference type="SAM" id="MobiDB-lite"/>
    </source>
</evidence>
<evidence type="ECO:0000256" key="1">
    <source>
        <dbReference type="ARBA" id="ARBA00004211"/>
    </source>
</evidence>
<dbReference type="PANTHER" id="PTHR10809">
    <property type="entry name" value="VESICLE-ASSOCIATED MEMBRANE PROTEIN-ASSOCIATED PROTEIN"/>
    <property type="match status" value="1"/>
</dbReference>
<dbReference type="GO" id="GO:0005886">
    <property type="term" value="C:plasma membrane"/>
    <property type="evidence" value="ECO:0007669"/>
    <property type="project" value="TreeGrafter"/>
</dbReference>
<evidence type="ECO:0000313" key="7">
    <source>
        <dbReference type="EMBL" id="OMH85977.1"/>
    </source>
</evidence>
<comment type="subcellular location">
    <subcellularLocation>
        <location evidence="1">Membrane</location>
        <topology evidence="1">Single-pass type IV membrane protein</topology>
    </subcellularLocation>
</comment>
<dbReference type="GO" id="GO:0090158">
    <property type="term" value="P:endoplasmic reticulum membrane organization"/>
    <property type="evidence" value="ECO:0007669"/>
    <property type="project" value="TreeGrafter"/>
</dbReference>
<evidence type="ECO:0000256" key="6">
    <source>
        <dbReference type="SAM" id="Phobius"/>
    </source>
</evidence>
<dbReference type="Proteomes" id="UP000188320">
    <property type="component" value="Unassembled WGS sequence"/>
</dbReference>
<evidence type="ECO:0000313" key="8">
    <source>
        <dbReference type="Proteomes" id="UP000188320"/>
    </source>
</evidence>
<reference evidence="8" key="1">
    <citation type="submission" date="2017-01" db="EMBL/GenBank/DDBJ databases">
        <authorList>
            <person name="Wang Y."/>
            <person name="White M."/>
            <person name="Kvist S."/>
            <person name="Moncalvo J.-M."/>
        </authorList>
    </citation>
    <scope>NUCLEOTIDE SEQUENCE [LARGE SCALE GENOMIC DNA]</scope>
    <source>
        <strain evidence="8">COL-18-3</strain>
    </source>
</reference>
<dbReference type="EMBL" id="LSSK01000025">
    <property type="protein sequence ID" value="OMH85977.1"/>
    <property type="molecule type" value="Genomic_DNA"/>
</dbReference>
<evidence type="ECO:0008006" key="9">
    <source>
        <dbReference type="Google" id="ProtNLM"/>
    </source>
</evidence>
<dbReference type="InterPro" id="IPR013783">
    <property type="entry name" value="Ig-like_fold"/>
</dbReference>
<gene>
    <name evidence="7" type="ORF">AX774_g441</name>
</gene>
<dbReference type="InterPro" id="IPR016763">
    <property type="entry name" value="VAP"/>
</dbReference>
<evidence type="ECO:0000256" key="3">
    <source>
        <dbReference type="ARBA" id="ARBA00022989"/>
    </source>
</evidence>
<keyword evidence="3 6" id="KW-1133">Transmembrane helix</keyword>
<protein>
    <recommendedName>
        <fullName evidence="9">MSP domain-containing protein</fullName>
    </recommendedName>
</protein>
<dbReference type="GO" id="GO:0005789">
    <property type="term" value="C:endoplasmic reticulum membrane"/>
    <property type="evidence" value="ECO:0007669"/>
    <property type="project" value="InterPro"/>
</dbReference>
<dbReference type="Gene3D" id="2.60.40.10">
    <property type="entry name" value="Immunoglobulins"/>
    <property type="match status" value="1"/>
</dbReference>
<feature type="compositionally biased region" description="Polar residues" evidence="5">
    <location>
        <begin position="68"/>
        <end position="88"/>
    </location>
</feature>
<organism evidence="7 8">
    <name type="scientific">Zancudomyces culisetae</name>
    <name type="common">Gut fungus</name>
    <name type="synonym">Smittium culisetae</name>
    <dbReference type="NCBI Taxonomy" id="1213189"/>
    <lineage>
        <taxon>Eukaryota</taxon>
        <taxon>Fungi</taxon>
        <taxon>Fungi incertae sedis</taxon>
        <taxon>Zoopagomycota</taxon>
        <taxon>Kickxellomycotina</taxon>
        <taxon>Harpellomycetes</taxon>
        <taxon>Harpellales</taxon>
        <taxon>Legeriomycetaceae</taxon>
        <taxon>Zancudomyces</taxon>
    </lineage>
</organism>
<dbReference type="GO" id="GO:0061817">
    <property type="term" value="P:endoplasmic reticulum-plasma membrane tethering"/>
    <property type="evidence" value="ECO:0007669"/>
    <property type="project" value="TreeGrafter"/>
</dbReference>
<keyword evidence="8" id="KW-1185">Reference proteome</keyword>
<accession>A0A1R1PYG6</accession>
<keyword evidence="2 6" id="KW-0812">Transmembrane</keyword>
<dbReference type="OrthoDB" id="264603at2759"/>
<evidence type="ECO:0000256" key="2">
    <source>
        <dbReference type="ARBA" id="ARBA00022692"/>
    </source>
</evidence>
<feature type="compositionally biased region" description="Pro residues" evidence="5">
    <location>
        <begin position="99"/>
        <end position="112"/>
    </location>
</feature>
<feature type="transmembrane region" description="Helical" evidence="6">
    <location>
        <begin position="204"/>
        <end position="223"/>
    </location>
</feature>
<feature type="compositionally biased region" description="Basic and acidic residues" evidence="5">
    <location>
        <begin position="48"/>
        <end position="61"/>
    </location>
</feature>
<evidence type="ECO:0000256" key="4">
    <source>
        <dbReference type="ARBA" id="ARBA00023136"/>
    </source>
</evidence>
<sequence>MMIGLQPRNDVQDDFKCKDKFLIQSFQIDENQSTADLAALWTSIEHEKKDQIKEKKLRVSYEPESANDESVSTSALKKTTEPANTTRAQPVLAEKSTPPSKPSEPITPPPTTPLTDVPLSALEAKESNNIEKKSEILDQIAQEQPKKAENKLDLAGQLKEKDQKIAELTKLLNENGLLGGNLDSSDKTPLNNLGLLNTKEVDGISLPTAIFLAFVAFFIGWLFF</sequence>
<dbReference type="SUPFAM" id="SSF49354">
    <property type="entry name" value="PapD-like"/>
    <property type="match status" value="1"/>
</dbReference>
<dbReference type="PANTHER" id="PTHR10809:SF6">
    <property type="entry name" value="AT11025P-RELATED"/>
    <property type="match status" value="1"/>
</dbReference>